<dbReference type="InterPro" id="IPR051531">
    <property type="entry name" value="N-acetyltransferase"/>
</dbReference>
<dbReference type="Pfam" id="PF13302">
    <property type="entry name" value="Acetyltransf_3"/>
    <property type="match status" value="1"/>
</dbReference>
<gene>
    <name evidence="6" type="ORF">A4H34_07685</name>
</gene>
<protein>
    <submittedName>
        <fullName evidence="6">Acetyltransferase</fullName>
    </submittedName>
</protein>
<dbReference type="PANTHER" id="PTHR43792:SF8">
    <property type="entry name" value="[RIBOSOMAL PROTEIN US5]-ALANINE N-ACETYLTRANSFERASE"/>
    <property type="match status" value="1"/>
</dbReference>
<proteinExistence type="inferred from homology"/>
<dbReference type="STRING" id="1823756.A4H34_07685"/>
<keyword evidence="7" id="KW-1185">Reference proteome</keyword>
<dbReference type="InterPro" id="IPR023292">
    <property type="entry name" value="NTP_PyroPHydrolase-like_dom_sf"/>
</dbReference>
<organism evidence="6 7">
    <name type="scientific">Peptidiphaga gingivicola</name>
    <dbReference type="NCBI Taxonomy" id="2741497"/>
    <lineage>
        <taxon>Bacteria</taxon>
        <taxon>Bacillati</taxon>
        <taxon>Actinomycetota</taxon>
        <taxon>Actinomycetes</taxon>
        <taxon>Actinomycetales</taxon>
        <taxon>Actinomycetaceae</taxon>
        <taxon>Peptidiphaga</taxon>
    </lineage>
</organism>
<dbReference type="GO" id="GO:0016747">
    <property type="term" value="F:acyltransferase activity, transferring groups other than amino-acyl groups"/>
    <property type="evidence" value="ECO:0007669"/>
    <property type="project" value="InterPro"/>
</dbReference>
<name>A0A179B7H6_9ACTO</name>
<accession>A0A179B7H6</accession>
<dbReference type="PANTHER" id="PTHR43792">
    <property type="entry name" value="GNAT FAMILY, PUTATIVE (AFU_ORTHOLOGUE AFUA_3G00765)-RELATED-RELATED"/>
    <property type="match status" value="1"/>
</dbReference>
<dbReference type="PROSITE" id="PS51186">
    <property type="entry name" value="GNAT"/>
    <property type="match status" value="1"/>
</dbReference>
<dbReference type="AlphaFoldDB" id="A0A179B7H6"/>
<sequence length="367" mass="40038">MEPATLRTPRLVLSPVEASDVDTIAELCQDPEIQKWTTVPSPYTRESAEFFVESVAKPGWQGHSPNWAIRLAEGGHLTDDASAAERQPEVERPPLIGIIGIRSDSVVGEVGFWMSPQERGSGYAAEALKAVCDFAFEAMGLQALAWRCEIRDGEPNWPSMRVAWKAGFTLEGVSRGMLSNKGKAFDVVIGSLLPGDSREPKGPWTGPTKRRPGFGDPNRPEDLVRQFHDVYSLPVVEDGPDAGRERVHMRLALVAEEFAELVGAVYGRAARERIEAAFEEARKLDDGTRDTVETADALGDIVYVVYGMALELGIPLSSVLAEIQSSNLSKLGEDGKPVLREDGKVLKGPDYCPPDIRSALGLAERDE</sequence>
<dbReference type="Pfam" id="PF01503">
    <property type="entry name" value="PRA-PH"/>
    <property type="match status" value="1"/>
</dbReference>
<dbReference type="Proteomes" id="UP000078368">
    <property type="component" value="Unassembled WGS sequence"/>
</dbReference>
<dbReference type="InterPro" id="IPR016181">
    <property type="entry name" value="Acyl_CoA_acyltransferase"/>
</dbReference>
<dbReference type="Gene3D" id="1.10.3420.10">
    <property type="entry name" value="putative ntp pyrophosphohydrolase like domain"/>
    <property type="match status" value="1"/>
</dbReference>
<evidence type="ECO:0000256" key="1">
    <source>
        <dbReference type="ARBA" id="ARBA00022679"/>
    </source>
</evidence>
<dbReference type="SUPFAM" id="SSF55729">
    <property type="entry name" value="Acyl-CoA N-acyltransferases (Nat)"/>
    <property type="match status" value="1"/>
</dbReference>
<evidence type="ECO:0000256" key="2">
    <source>
        <dbReference type="ARBA" id="ARBA00023315"/>
    </source>
</evidence>
<dbReference type="CDD" id="cd11530">
    <property type="entry name" value="NTP-PPase_DR2231_like"/>
    <property type="match status" value="1"/>
</dbReference>
<keyword evidence="1 6" id="KW-0808">Transferase</keyword>
<dbReference type="InterPro" id="IPR033653">
    <property type="entry name" value="NTP-PPase_DR2231-like"/>
</dbReference>
<evidence type="ECO:0000256" key="4">
    <source>
        <dbReference type="SAM" id="MobiDB-lite"/>
    </source>
</evidence>
<reference evidence="6 7" key="1">
    <citation type="submission" date="2016-04" db="EMBL/GenBank/DDBJ databases">
        <title>Peptidophaga gingivicola gen. nov., sp. nov., isolated from human subgingival plaque.</title>
        <authorList>
            <person name="Beall C.J."/>
            <person name="Mokrzan E.M."/>
            <person name="Griffen A.L."/>
            <person name="Leys E.J."/>
        </authorList>
    </citation>
    <scope>NUCLEOTIDE SEQUENCE [LARGE SCALE GENOMIC DNA]</scope>
    <source>
        <strain evidence="6 7">BA112</strain>
    </source>
</reference>
<dbReference type="EMBL" id="LVZK01000001">
    <property type="protein sequence ID" value="OAP86974.1"/>
    <property type="molecule type" value="Genomic_DNA"/>
</dbReference>
<evidence type="ECO:0000256" key="3">
    <source>
        <dbReference type="ARBA" id="ARBA00038502"/>
    </source>
</evidence>
<evidence type="ECO:0000313" key="6">
    <source>
        <dbReference type="EMBL" id="OAP86974.1"/>
    </source>
</evidence>
<feature type="domain" description="N-acetyltransferase" evidence="5">
    <location>
        <begin position="38"/>
        <end position="194"/>
    </location>
</feature>
<comment type="similarity">
    <text evidence="3">Belongs to the acetyltransferase family. RimJ subfamily.</text>
</comment>
<keyword evidence="2" id="KW-0012">Acyltransferase</keyword>
<dbReference type="RefSeq" id="WP_064231586.1">
    <property type="nucleotide sequence ID" value="NZ_LVZK01000001.1"/>
</dbReference>
<evidence type="ECO:0000313" key="7">
    <source>
        <dbReference type="Proteomes" id="UP000078368"/>
    </source>
</evidence>
<comment type="caution">
    <text evidence="6">The sequence shown here is derived from an EMBL/GenBank/DDBJ whole genome shotgun (WGS) entry which is preliminary data.</text>
</comment>
<feature type="region of interest" description="Disordered" evidence="4">
    <location>
        <begin position="196"/>
        <end position="219"/>
    </location>
</feature>
<dbReference type="Gene3D" id="3.40.630.30">
    <property type="match status" value="1"/>
</dbReference>
<evidence type="ECO:0000259" key="5">
    <source>
        <dbReference type="PROSITE" id="PS51186"/>
    </source>
</evidence>
<dbReference type="OrthoDB" id="9795188at2"/>
<dbReference type="InterPro" id="IPR021130">
    <property type="entry name" value="PRib-ATP_PPHydrolase-like"/>
</dbReference>
<dbReference type="InterPro" id="IPR000182">
    <property type="entry name" value="GNAT_dom"/>
</dbReference>